<protein>
    <submittedName>
        <fullName evidence="2">52 kDa repressor of the inhibitor of the protein kinase</fullName>
    </submittedName>
</protein>
<dbReference type="Proteomes" id="UP001165289">
    <property type="component" value="Unassembled WGS sequence"/>
</dbReference>
<organism evidence="2 3">
    <name type="scientific">Oopsacas minuta</name>
    <dbReference type="NCBI Taxonomy" id="111878"/>
    <lineage>
        <taxon>Eukaryota</taxon>
        <taxon>Metazoa</taxon>
        <taxon>Porifera</taxon>
        <taxon>Hexactinellida</taxon>
        <taxon>Hexasterophora</taxon>
        <taxon>Lyssacinosida</taxon>
        <taxon>Leucopsacidae</taxon>
        <taxon>Oopsacas</taxon>
    </lineage>
</organism>
<dbReference type="PANTHER" id="PTHR46289">
    <property type="entry name" value="52 KDA REPRESSOR OF THE INHIBITOR OF THE PROTEIN KINASE-LIKE PROTEIN-RELATED"/>
    <property type="match status" value="1"/>
</dbReference>
<sequence length="232" mass="26584">MHFFQILRELTIKLQMKAVDVVYAYKLVNRVASTLESMRSRSTTEFQKQFTEATKLGKLLFGNEFQQTTLRLTGRQAHRSNPPSATPEEYYRISIYNEFLSHMLAELEARFVKNPSQDIVTGLFYLVPGECVQLDEDSDIPEELTKVVGHFECDLPHAVMFRIEYSSWVREWKECSTSVLVSLADALQKCSTISYPNLTVLRKIALTLPITSCESERSFSQLNSSRLQGEPP</sequence>
<reference evidence="2 3" key="1">
    <citation type="journal article" date="2023" name="BMC Biol.">
        <title>The compact genome of the sponge Oopsacas minuta (Hexactinellida) is lacking key metazoan core genes.</title>
        <authorList>
            <person name="Santini S."/>
            <person name="Schenkelaars Q."/>
            <person name="Jourda C."/>
            <person name="Duchesne M."/>
            <person name="Belahbib H."/>
            <person name="Rocher C."/>
            <person name="Selva M."/>
            <person name="Riesgo A."/>
            <person name="Vervoort M."/>
            <person name="Leys S.P."/>
            <person name="Kodjabachian L."/>
            <person name="Le Bivic A."/>
            <person name="Borchiellini C."/>
            <person name="Claverie J.M."/>
            <person name="Renard E."/>
        </authorList>
    </citation>
    <scope>NUCLEOTIDE SEQUENCE [LARGE SCALE GENOMIC DNA]</scope>
    <source>
        <strain evidence="2">SPO-2</strain>
    </source>
</reference>
<dbReference type="AlphaFoldDB" id="A0AAV7K4G2"/>
<evidence type="ECO:0000313" key="3">
    <source>
        <dbReference type="Proteomes" id="UP001165289"/>
    </source>
</evidence>
<gene>
    <name evidence="2" type="ORF">LOD99_1470</name>
</gene>
<proteinExistence type="predicted"/>
<dbReference type="EMBL" id="JAKMXF010000155">
    <property type="protein sequence ID" value="KAI6656137.1"/>
    <property type="molecule type" value="Genomic_DNA"/>
</dbReference>
<evidence type="ECO:0000313" key="2">
    <source>
        <dbReference type="EMBL" id="KAI6656137.1"/>
    </source>
</evidence>
<dbReference type="Pfam" id="PF05699">
    <property type="entry name" value="Dimer_Tnp_hAT"/>
    <property type="match status" value="1"/>
</dbReference>
<dbReference type="PANTHER" id="PTHR46289:SF17">
    <property type="entry name" value="HAT C-TERMINAL DIMERISATION DOMAIN-CONTAINING PROTEIN"/>
    <property type="match status" value="1"/>
</dbReference>
<evidence type="ECO:0000259" key="1">
    <source>
        <dbReference type="Pfam" id="PF05699"/>
    </source>
</evidence>
<dbReference type="InterPro" id="IPR052958">
    <property type="entry name" value="IFN-induced_PKR_regulator"/>
</dbReference>
<dbReference type="InterPro" id="IPR008906">
    <property type="entry name" value="HATC_C_dom"/>
</dbReference>
<name>A0AAV7K4G2_9METZ</name>
<dbReference type="GO" id="GO:0046983">
    <property type="term" value="F:protein dimerization activity"/>
    <property type="evidence" value="ECO:0007669"/>
    <property type="project" value="InterPro"/>
</dbReference>
<accession>A0AAV7K4G2</accession>
<feature type="domain" description="HAT C-terminal dimerisation" evidence="1">
    <location>
        <begin position="192"/>
        <end position="222"/>
    </location>
</feature>
<keyword evidence="3" id="KW-1185">Reference proteome</keyword>
<comment type="caution">
    <text evidence="2">The sequence shown here is derived from an EMBL/GenBank/DDBJ whole genome shotgun (WGS) entry which is preliminary data.</text>
</comment>